<keyword evidence="2" id="KW-0255">Endonuclease</keyword>
<keyword evidence="2" id="KW-0378">Hydrolase</keyword>
<organism evidence="2">
    <name type="scientific">viral metagenome</name>
    <dbReference type="NCBI Taxonomy" id="1070528"/>
    <lineage>
        <taxon>unclassified sequences</taxon>
        <taxon>metagenomes</taxon>
        <taxon>organismal metagenomes</taxon>
    </lineage>
</organism>
<proteinExistence type="predicted"/>
<accession>A0A6M3MB58</accession>
<gene>
    <name evidence="2" type="ORF">MM171B01064_0006</name>
</gene>
<name>A0A6M3MB58_9ZZZZ</name>
<protein>
    <submittedName>
        <fullName evidence="2">Putative homing endonuclease</fullName>
    </submittedName>
</protein>
<dbReference type="SUPFAM" id="SSF55608">
    <property type="entry name" value="Homing endonucleases"/>
    <property type="match status" value="1"/>
</dbReference>
<dbReference type="Gene3D" id="3.10.28.10">
    <property type="entry name" value="Homing endonucleases"/>
    <property type="match status" value="1"/>
</dbReference>
<dbReference type="Pfam" id="PF00961">
    <property type="entry name" value="LAGLIDADG_1"/>
    <property type="match status" value="1"/>
</dbReference>
<sequence length="178" mass="20124">MDKLEPDETVNAWLAGFIDGDGSITISEKHNQSKRQLSPYFELRVSITNISKAILLLVNAYFGGSVSSGWDSPDARKHRVYSWTIQGNMARGLLKDILPYLKLKRPQAEVGIRLQDTILKSKSMHVGMKLDDSTIQIRLLTKAIVHRLNEPEMMDYNVNNLLKEIYDGRGKGLVSPLR</sequence>
<reference evidence="2" key="1">
    <citation type="submission" date="2020-03" db="EMBL/GenBank/DDBJ databases">
        <title>The deep terrestrial virosphere.</title>
        <authorList>
            <person name="Holmfeldt K."/>
            <person name="Nilsson E."/>
            <person name="Simone D."/>
            <person name="Lopez-Fernandez M."/>
            <person name="Wu X."/>
            <person name="de Brujin I."/>
            <person name="Lundin D."/>
            <person name="Andersson A."/>
            <person name="Bertilsson S."/>
            <person name="Dopson M."/>
        </authorList>
    </citation>
    <scope>NUCLEOTIDE SEQUENCE</scope>
    <source>
        <strain evidence="2">MM171B01064</strain>
    </source>
</reference>
<evidence type="ECO:0000259" key="1">
    <source>
        <dbReference type="Pfam" id="PF00961"/>
    </source>
</evidence>
<dbReference type="AlphaFoldDB" id="A0A6M3MB58"/>
<dbReference type="InterPro" id="IPR004860">
    <property type="entry name" value="LAGLIDADG_dom"/>
</dbReference>
<dbReference type="EMBL" id="MT143808">
    <property type="protein sequence ID" value="QJB02805.1"/>
    <property type="molecule type" value="Genomic_DNA"/>
</dbReference>
<feature type="domain" description="Homing endonuclease LAGLIDADG" evidence="1">
    <location>
        <begin position="14"/>
        <end position="102"/>
    </location>
</feature>
<evidence type="ECO:0000313" key="2">
    <source>
        <dbReference type="EMBL" id="QJB02805.1"/>
    </source>
</evidence>
<dbReference type="InterPro" id="IPR027434">
    <property type="entry name" value="Homing_endonucl"/>
</dbReference>
<keyword evidence="2" id="KW-0540">Nuclease</keyword>
<dbReference type="GO" id="GO:0004519">
    <property type="term" value="F:endonuclease activity"/>
    <property type="evidence" value="ECO:0007669"/>
    <property type="project" value="UniProtKB-KW"/>
</dbReference>